<gene>
    <name evidence="2" type="ORF">GMJLKIPL_6673</name>
</gene>
<protein>
    <recommendedName>
        <fullName evidence="4">ABC-2 type transporter domain-containing protein</fullName>
    </recommendedName>
</protein>
<keyword evidence="1" id="KW-0812">Transmembrane</keyword>
<evidence type="ECO:0000313" key="2">
    <source>
        <dbReference type="EMBL" id="GJE04707.1"/>
    </source>
</evidence>
<feature type="transmembrane region" description="Helical" evidence="1">
    <location>
        <begin position="69"/>
        <end position="87"/>
    </location>
</feature>
<reference evidence="2" key="1">
    <citation type="journal article" date="2021" name="Front. Microbiol.">
        <title>Comprehensive Comparative Genomics and Phenotyping of Methylobacterium Species.</title>
        <authorList>
            <person name="Alessa O."/>
            <person name="Ogura Y."/>
            <person name="Fujitani Y."/>
            <person name="Takami H."/>
            <person name="Hayashi T."/>
            <person name="Sahin N."/>
            <person name="Tani A."/>
        </authorList>
    </citation>
    <scope>NUCLEOTIDE SEQUENCE</scope>
    <source>
        <strain evidence="2">DSM 17168</strain>
    </source>
</reference>
<evidence type="ECO:0000313" key="3">
    <source>
        <dbReference type="Proteomes" id="UP001055153"/>
    </source>
</evidence>
<name>A0ABQ4SNP0_9HYPH</name>
<evidence type="ECO:0000256" key="1">
    <source>
        <dbReference type="SAM" id="Phobius"/>
    </source>
</evidence>
<dbReference type="Proteomes" id="UP001055153">
    <property type="component" value="Unassembled WGS sequence"/>
</dbReference>
<accession>A0ABQ4SNP0</accession>
<organism evidence="2 3">
    <name type="scientific">Methylobacterium isbiliense</name>
    <dbReference type="NCBI Taxonomy" id="315478"/>
    <lineage>
        <taxon>Bacteria</taxon>
        <taxon>Pseudomonadati</taxon>
        <taxon>Pseudomonadota</taxon>
        <taxon>Alphaproteobacteria</taxon>
        <taxon>Hyphomicrobiales</taxon>
        <taxon>Methylobacteriaceae</taxon>
        <taxon>Methylobacterium</taxon>
    </lineage>
</organism>
<feature type="transmembrane region" description="Helical" evidence="1">
    <location>
        <begin position="12"/>
        <end position="32"/>
    </location>
</feature>
<reference evidence="2" key="2">
    <citation type="submission" date="2021-08" db="EMBL/GenBank/DDBJ databases">
        <authorList>
            <person name="Tani A."/>
            <person name="Ola A."/>
            <person name="Ogura Y."/>
            <person name="Katsura K."/>
            <person name="Hayashi T."/>
        </authorList>
    </citation>
    <scope>NUCLEOTIDE SEQUENCE</scope>
    <source>
        <strain evidence="2">DSM 17168</strain>
    </source>
</reference>
<sequence>MNANIVVFFPPYNIGYALVIIILYGLSGVFFVPDGMPQELYQAFLWNPMTNAIMWFRSAYYPGYGEDASPLYVLMSGGLLLLVGLIWEKTLTKRAL</sequence>
<keyword evidence="1" id="KW-1133">Transmembrane helix</keyword>
<proteinExistence type="predicted"/>
<evidence type="ECO:0008006" key="4">
    <source>
        <dbReference type="Google" id="ProtNLM"/>
    </source>
</evidence>
<keyword evidence="3" id="KW-1185">Reference proteome</keyword>
<comment type="caution">
    <text evidence="2">The sequence shown here is derived from an EMBL/GenBank/DDBJ whole genome shotgun (WGS) entry which is preliminary data.</text>
</comment>
<keyword evidence="1" id="KW-0472">Membrane</keyword>
<dbReference type="EMBL" id="BPQQ01000166">
    <property type="protein sequence ID" value="GJE04707.1"/>
    <property type="molecule type" value="Genomic_DNA"/>
</dbReference>